<reference evidence="3 4" key="1">
    <citation type="submission" date="2018-06" db="EMBL/GenBank/DDBJ databases">
        <title>Comparative genomics reveals the genomic features of Rhizophagus irregularis, R. cerebriforme, R. diaphanum and Gigaspora rosea, and their symbiotic lifestyle signature.</title>
        <authorList>
            <person name="Morin E."/>
            <person name="San Clemente H."/>
            <person name="Chen E.C.H."/>
            <person name="De La Providencia I."/>
            <person name="Hainaut M."/>
            <person name="Kuo A."/>
            <person name="Kohler A."/>
            <person name="Murat C."/>
            <person name="Tang N."/>
            <person name="Roy S."/>
            <person name="Loubradou J."/>
            <person name="Henrissat B."/>
            <person name="Grigoriev I.V."/>
            <person name="Corradi N."/>
            <person name="Roux C."/>
            <person name="Martin F.M."/>
        </authorList>
    </citation>
    <scope>NUCLEOTIDE SEQUENCE [LARGE SCALE GENOMIC DNA]</scope>
    <source>
        <strain evidence="3 4">DAOM 227022</strain>
    </source>
</reference>
<evidence type="ECO:0000313" key="3">
    <source>
        <dbReference type="EMBL" id="RIA96140.1"/>
    </source>
</evidence>
<evidence type="ECO:0000259" key="2">
    <source>
        <dbReference type="PROSITE" id="PS50118"/>
    </source>
</evidence>
<evidence type="ECO:0000313" key="4">
    <source>
        <dbReference type="Proteomes" id="UP000265703"/>
    </source>
</evidence>
<keyword evidence="1" id="KW-0539">Nucleus</keyword>
<dbReference type="SUPFAM" id="SSF47095">
    <property type="entry name" value="HMG-box"/>
    <property type="match status" value="1"/>
</dbReference>
<organism evidence="3 4">
    <name type="scientific">Glomus cerebriforme</name>
    <dbReference type="NCBI Taxonomy" id="658196"/>
    <lineage>
        <taxon>Eukaryota</taxon>
        <taxon>Fungi</taxon>
        <taxon>Fungi incertae sedis</taxon>
        <taxon>Mucoromycota</taxon>
        <taxon>Glomeromycotina</taxon>
        <taxon>Glomeromycetes</taxon>
        <taxon>Glomerales</taxon>
        <taxon>Glomeraceae</taxon>
        <taxon>Glomus</taxon>
    </lineage>
</organism>
<dbReference type="PROSITE" id="PS50118">
    <property type="entry name" value="HMG_BOX_2"/>
    <property type="match status" value="1"/>
</dbReference>
<gene>
    <name evidence="3" type="ORF">C1645_755827</name>
</gene>
<dbReference type="OrthoDB" id="6247875at2759"/>
<dbReference type="InterPro" id="IPR009071">
    <property type="entry name" value="HMG_box_dom"/>
</dbReference>
<dbReference type="Pfam" id="PF00505">
    <property type="entry name" value="HMG_box"/>
    <property type="match status" value="1"/>
</dbReference>
<comment type="caution">
    <text evidence="3">The sequence shown here is derived from an EMBL/GenBank/DDBJ whole genome shotgun (WGS) entry which is preliminary data.</text>
</comment>
<dbReference type="AlphaFoldDB" id="A0A397TD23"/>
<dbReference type="GO" id="GO:0005634">
    <property type="term" value="C:nucleus"/>
    <property type="evidence" value="ECO:0007669"/>
    <property type="project" value="UniProtKB-UniRule"/>
</dbReference>
<feature type="domain" description="HMG box" evidence="2">
    <location>
        <begin position="11"/>
        <end position="82"/>
    </location>
</feature>
<protein>
    <recommendedName>
        <fullName evidence="2">HMG box domain-containing protein</fullName>
    </recommendedName>
</protein>
<dbReference type="Gene3D" id="1.10.30.10">
    <property type="entry name" value="High mobility group box domain"/>
    <property type="match status" value="1"/>
</dbReference>
<dbReference type="Proteomes" id="UP000265703">
    <property type="component" value="Unassembled WGS sequence"/>
</dbReference>
<keyword evidence="4" id="KW-1185">Reference proteome</keyword>
<feature type="DNA-binding region" description="HMG box" evidence="1">
    <location>
        <begin position="11"/>
        <end position="82"/>
    </location>
</feature>
<name>A0A397TD23_9GLOM</name>
<proteinExistence type="predicted"/>
<keyword evidence="1" id="KW-0238">DNA-binding</keyword>
<dbReference type="STRING" id="658196.A0A397TD23"/>
<accession>A0A397TD23</accession>
<dbReference type="GO" id="GO:0003677">
    <property type="term" value="F:DNA binding"/>
    <property type="evidence" value="ECO:0007669"/>
    <property type="project" value="UniProtKB-UniRule"/>
</dbReference>
<evidence type="ECO:0000256" key="1">
    <source>
        <dbReference type="PROSITE-ProRule" id="PRU00267"/>
    </source>
</evidence>
<dbReference type="EMBL" id="QKYT01000050">
    <property type="protein sequence ID" value="RIA96140.1"/>
    <property type="molecule type" value="Genomic_DNA"/>
</dbReference>
<dbReference type="InterPro" id="IPR036910">
    <property type="entry name" value="HMG_box_dom_sf"/>
</dbReference>
<sequence length="293" mass="33304">MYKFPEITKFVGKPPNAFILYRSYHLNSDEYKSRTPNNRRAADISSELGERWHNEDDNVKKIFYARGRIVDKLYAENSHENNVISDETSQCSTGSMNVNSPICNNTQDTQENLNMIKLSDQQYLLRNPSTGQYFIHNLSPTCNTDEPGRFELEYPTSELAGNHQPTYDGFESTPQANVLSTYDNFGFVNTFPMYDNFGLANTFPTYDNPRLANTLPTYTYDNFELTNTPIYESAYASQTLGLASLSYENFETVIFDGTPQPTYGTFELTDNLTIVPSVISQHSNSIKEVNSDS</sequence>